<gene>
    <name evidence="2" type="ORF">AVDCRST_MAG34-2482</name>
</gene>
<accession>A0A6J4MJ49</accession>
<feature type="non-terminal residue" evidence="2">
    <location>
        <position position="1"/>
    </location>
</feature>
<evidence type="ECO:0000256" key="1">
    <source>
        <dbReference type="SAM" id="MobiDB-lite"/>
    </source>
</evidence>
<name>A0A6J4MJ49_9ACTN</name>
<feature type="non-terminal residue" evidence="2">
    <location>
        <position position="131"/>
    </location>
</feature>
<feature type="region of interest" description="Disordered" evidence="1">
    <location>
        <begin position="46"/>
        <end position="131"/>
    </location>
</feature>
<sequence>AHPGPDRRRLREDGAGERHRARRLLGVLVRTVPLLRPDVREGVAEPLRRGLRQGGHRGRAGTCRGGQHHLDPDAHGVPRGGPGVLPARSAPGAGPGAGHRCGPRARHGRGPVADRRAVRPGRRRPALHPGL</sequence>
<dbReference type="AlphaFoldDB" id="A0A6J4MJ49"/>
<protein>
    <submittedName>
        <fullName evidence="2">Thioredoxin</fullName>
    </submittedName>
</protein>
<proteinExistence type="predicted"/>
<reference evidence="2" key="1">
    <citation type="submission" date="2020-02" db="EMBL/GenBank/DDBJ databases">
        <authorList>
            <person name="Meier V. D."/>
        </authorList>
    </citation>
    <scope>NUCLEOTIDE SEQUENCE</scope>
    <source>
        <strain evidence="2">AVDCRST_MAG34</strain>
    </source>
</reference>
<feature type="compositionally biased region" description="Basic residues" evidence="1">
    <location>
        <begin position="118"/>
        <end position="131"/>
    </location>
</feature>
<feature type="compositionally biased region" description="Basic residues" evidence="1">
    <location>
        <begin position="49"/>
        <end position="59"/>
    </location>
</feature>
<evidence type="ECO:0000313" key="2">
    <source>
        <dbReference type="EMBL" id="CAA9361209.1"/>
    </source>
</evidence>
<organism evidence="2">
    <name type="scientific">uncultured Nocardioidaceae bacterium</name>
    <dbReference type="NCBI Taxonomy" id="253824"/>
    <lineage>
        <taxon>Bacteria</taxon>
        <taxon>Bacillati</taxon>
        <taxon>Actinomycetota</taxon>
        <taxon>Actinomycetes</taxon>
        <taxon>Propionibacteriales</taxon>
        <taxon>Nocardioidaceae</taxon>
        <taxon>environmental samples</taxon>
    </lineage>
</organism>
<dbReference type="EMBL" id="CADCUI010000066">
    <property type="protein sequence ID" value="CAA9361209.1"/>
    <property type="molecule type" value="Genomic_DNA"/>
</dbReference>